<keyword evidence="2" id="KW-0012">Acyltransferase</keyword>
<protein>
    <submittedName>
        <fullName evidence="2">GNAT family N-acetyltransferase</fullName>
        <ecNumber evidence="2">2.3.1.-</ecNumber>
    </submittedName>
</protein>
<dbReference type="SUPFAM" id="SSF55729">
    <property type="entry name" value="Acyl-CoA N-acyltransferases (Nat)"/>
    <property type="match status" value="1"/>
</dbReference>
<gene>
    <name evidence="2" type="ORF">ACFSDE_02705</name>
</gene>
<dbReference type="RefSeq" id="WP_343915411.1">
    <property type="nucleotide sequence ID" value="NZ_BAAAJT010000002.1"/>
</dbReference>
<dbReference type="PROSITE" id="PS51186">
    <property type="entry name" value="GNAT"/>
    <property type="match status" value="1"/>
</dbReference>
<sequence>MTGEWRAATAADAGPLADLERDANLVALAHVFPADLPFPYDEVRQRWERTLAEPGATVEVVDGAGRLDAYVAHDGETLRHLAVHPGRWGEGLGADAVARAVARGAHRLWCLEANEQARRLYTRLGWRPSGLTGTAEWPPHPVEIEYVVPGALRSPT</sequence>
<reference evidence="3" key="1">
    <citation type="journal article" date="2019" name="Int. J. Syst. Evol. Microbiol.">
        <title>The Global Catalogue of Microorganisms (GCM) 10K type strain sequencing project: providing services to taxonomists for standard genome sequencing and annotation.</title>
        <authorList>
            <consortium name="The Broad Institute Genomics Platform"/>
            <consortium name="The Broad Institute Genome Sequencing Center for Infectious Disease"/>
            <person name="Wu L."/>
            <person name="Ma J."/>
        </authorList>
    </citation>
    <scope>NUCLEOTIDE SEQUENCE [LARGE SCALE GENOMIC DNA]</scope>
    <source>
        <strain evidence="3">CGMCC 1.12477</strain>
    </source>
</reference>
<feature type="domain" description="N-acetyltransferase" evidence="1">
    <location>
        <begin position="14"/>
        <end position="149"/>
    </location>
</feature>
<evidence type="ECO:0000259" key="1">
    <source>
        <dbReference type="PROSITE" id="PS51186"/>
    </source>
</evidence>
<dbReference type="InterPro" id="IPR000182">
    <property type="entry name" value="GNAT_dom"/>
</dbReference>
<organism evidence="2 3">
    <name type="scientific">Nocardioides aestuarii</name>
    <dbReference type="NCBI Taxonomy" id="252231"/>
    <lineage>
        <taxon>Bacteria</taxon>
        <taxon>Bacillati</taxon>
        <taxon>Actinomycetota</taxon>
        <taxon>Actinomycetes</taxon>
        <taxon>Propionibacteriales</taxon>
        <taxon>Nocardioidaceae</taxon>
        <taxon>Nocardioides</taxon>
    </lineage>
</organism>
<accession>A0ABW4TH73</accession>
<proteinExistence type="predicted"/>
<dbReference type="EC" id="2.3.1.-" evidence="2"/>
<keyword evidence="2" id="KW-0808">Transferase</keyword>
<name>A0ABW4TH73_9ACTN</name>
<comment type="caution">
    <text evidence="2">The sequence shown here is derived from an EMBL/GenBank/DDBJ whole genome shotgun (WGS) entry which is preliminary data.</text>
</comment>
<dbReference type="InterPro" id="IPR016181">
    <property type="entry name" value="Acyl_CoA_acyltransferase"/>
</dbReference>
<keyword evidence="3" id="KW-1185">Reference proteome</keyword>
<dbReference type="Pfam" id="PF13508">
    <property type="entry name" value="Acetyltransf_7"/>
    <property type="match status" value="1"/>
</dbReference>
<evidence type="ECO:0000313" key="2">
    <source>
        <dbReference type="EMBL" id="MFD1945688.1"/>
    </source>
</evidence>
<dbReference type="Gene3D" id="3.40.630.30">
    <property type="match status" value="1"/>
</dbReference>
<dbReference type="GO" id="GO:0016746">
    <property type="term" value="F:acyltransferase activity"/>
    <property type="evidence" value="ECO:0007669"/>
    <property type="project" value="UniProtKB-KW"/>
</dbReference>
<dbReference type="EMBL" id="JBHUGD010000001">
    <property type="protein sequence ID" value="MFD1945688.1"/>
    <property type="molecule type" value="Genomic_DNA"/>
</dbReference>
<evidence type="ECO:0000313" key="3">
    <source>
        <dbReference type="Proteomes" id="UP001597351"/>
    </source>
</evidence>
<dbReference type="Proteomes" id="UP001597351">
    <property type="component" value="Unassembled WGS sequence"/>
</dbReference>